<feature type="chain" id="PRO_5016323536" description="Lipoprotein LpqB beta-propeller domain-containing protein" evidence="1">
    <location>
        <begin position="25"/>
        <end position="232"/>
    </location>
</feature>
<dbReference type="Proteomes" id="UP000245507">
    <property type="component" value="Unassembled WGS sequence"/>
</dbReference>
<organism evidence="2 3">
    <name type="scientific">Nocardioides silvaticus</name>
    <dbReference type="NCBI Taxonomy" id="2201891"/>
    <lineage>
        <taxon>Bacteria</taxon>
        <taxon>Bacillati</taxon>
        <taxon>Actinomycetota</taxon>
        <taxon>Actinomycetes</taxon>
        <taxon>Propionibacteriales</taxon>
        <taxon>Nocardioidaceae</taxon>
        <taxon>Nocardioides</taxon>
    </lineage>
</organism>
<accession>A0A316TLW2</accession>
<sequence length="232" mass="24344">MRPFARLAAAAAVSTLALTGCGSASEPSPPTGVDQLVVPTPTLDPADFVAAIDNPWLPLAVGNEWRYADPAGGRTVTVTVLDEPREIQGVTGTAVRTTTTDVGSAADEQTIDWYAQDDDGNVWLLGEGGSWEAGVDGAESGLAMPAEPRVGDGWRKEYAEGVAEDQVLVIDREGSASVPYDDLTDLLETEDTSALDPGVVERRLYARGIGLVRAQTVAGGDELLELVAFSED</sequence>
<name>A0A316TLW2_9ACTN</name>
<keyword evidence="1" id="KW-0732">Signal</keyword>
<dbReference type="OrthoDB" id="9151379at2"/>
<protein>
    <recommendedName>
        <fullName evidence="4">Lipoprotein LpqB beta-propeller domain-containing protein</fullName>
    </recommendedName>
</protein>
<evidence type="ECO:0000256" key="1">
    <source>
        <dbReference type="SAM" id="SignalP"/>
    </source>
</evidence>
<dbReference type="EMBL" id="QGDD01000001">
    <property type="protein sequence ID" value="PWN04631.1"/>
    <property type="molecule type" value="Genomic_DNA"/>
</dbReference>
<proteinExistence type="predicted"/>
<dbReference type="PROSITE" id="PS51257">
    <property type="entry name" value="PROKAR_LIPOPROTEIN"/>
    <property type="match status" value="1"/>
</dbReference>
<evidence type="ECO:0000313" key="3">
    <source>
        <dbReference type="Proteomes" id="UP000245507"/>
    </source>
</evidence>
<keyword evidence="3" id="KW-1185">Reference proteome</keyword>
<evidence type="ECO:0008006" key="4">
    <source>
        <dbReference type="Google" id="ProtNLM"/>
    </source>
</evidence>
<comment type="caution">
    <text evidence="2">The sequence shown here is derived from an EMBL/GenBank/DDBJ whole genome shotgun (WGS) entry which is preliminary data.</text>
</comment>
<gene>
    <name evidence="2" type="ORF">DJ010_03135</name>
</gene>
<dbReference type="AlphaFoldDB" id="A0A316TLW2"/>
<evidence type="ECO:0000313" key="2">
    <source>
        <dbReference type="EMBL" id="PWN04631.1"/>
    </source>
</evidence>
<dbReference type="RefSeq" id="WP_109692135.1">
    <property type="nucleotide sequence ID" value="NZ_QGDD01000001.1"/>
</dbReference>
<reference evidence="2 3" key="1">
    <citation type="submission" date="2018-05" db="EMBL/GenBank/DDBJ databases">
        <title>Nocardioides silvaticus genome.</title>
        <authorList>
            <person name="Li C."/>
            <person name="Wang G."/>
        </authorList>
    </citation>
    <scope>NUCLEOTIDE SEQUENCE [LARGE SCALE GENOMIC DNA]</scope>
    <source>
        <strain evidence="2 3">CCTCC AB 2018079</strain>
    </source>
</reference>
<feature type="signal peptide" evidence="1">
    <location>
        <begin position="1"/>
        <end position="24"/>
    </location>
</feature>